<evidence type="ECO:0000256" key="2">
    <source>
        <dbReference type="SAM" id="Phobius"/>
    </source>
</evidence>
<reference evidence="3 4" key="1">
    <citation type="submission" date="2021-03" db="EMBL/GenBank/DDBJ databases">
        <title>Genomic Encyclopedia of Type Strains, Phase IV (KMG-IV): sequencing the most valuable type-strain genomes for metagenomic binning, comparative biology and taxonomic classification.</title>
        <authorList>
            <person name="Goeker M."/>
        </authorList>
    </citation>
    <scope>NUCLEOTIDE SEQUENCE [LARGE SCALE GENOMIC DNA]</scope>
    <source>
        <strain evidence="3 4">DSM 25790</strain>
    </source>
</reference>
<feature type="transmembrane region" description="Helical" evidence="2">
    <location>
        <begin position="12"/>
        <end position="29"/>
    </location>
</feature>
<dbReference type="RefSeq" id="WP_038220829.1">
    <property type="nucleotide sequence ID" value="NZ_JAGIKX010000012.1"/>
</dbReference>
<dbReference type="Proteomes" id="UP001519294">
    <property type="component" value="Unassembled WGS sequence"/>
</dbReference>
<evidence type="ECO:0000256" key="1">
    <source>
        <dbReference type="SAM" id="MobiDB-lite"/>
    </source>
</evidence>
<keyword evidence="2" id="KW-0812">Transmembrane</keyword>
<protein>
    <submittedName>
        <fullName evidence="3">Ion transporter superfamily protein YfcC</fullName>
    </submittedName>
</protein>
<accession>A0ABS4S890</accession>
<sequence length="72" mass="8478">MWDKIIGVLPEKMVLICTVLSFLIPYGIYKINSKLHEYGDPGWKREDEQKQKQKMKQQSKQKTPALNKSNKQ</sequence>
<dbReference type="EMBL" id="JAGIKX010000012">
    <property type="protein sequence ID" value="MBP2257711.1"/>
    <property type="molecule type" value="Genomic_DNA"/>
</dbReference>
<name>A0ABS4S890_9BACI</name>
<keyword evidence="2" id="KW-0472">Membrane</keyword>
<evidence type="ECO:0000313" key="3">
    <source>
        <dbReference type="EMBL" id="MBP2257711.1"/>
    </source>
</evidence>
<feature type="region of interest" description="Disordered" evidence="1">
    <location>
        <begin position="38"/>
        <end position="72"/>
    </location>
</feature>
<feature type="compositionally biased region" description="Basic and acidic residues" evidence="1">
    <location>
        <begin position="38"/>
        <end position="51"/>
    </location>
</feature>
<keyword evidence="4" id="KW-1185">Reference proteome</keyword>
<keyword evidence="2" id="KW-1133">Transmembrane helix</keyword>
<gene>
    <name evidence="3" type="ORF">J2Z81_001665</name>
</gene>
<comment type="caution">
    <text evidence="3">The sequence shown here is derived from an EMBL/GenBank/DDBJ whole genome shotgun (WGS) entry which is preliminary data.</text>
</comment>
<proteinExistence type="predicted"/>
<evidence type="ECO:0000313" key="4">
    <source>
        <dbReference type="Proteomes" id="UP001519294"/>
    </source>
</evidence>
<organism evidence="3 4">
    <name type="scientific">Virgibacillus alimentarius</name>
    <dbReference type="NCBI Taxonomy" id="698769"/>
    <lineage>
        <taxon>Bacteria</taxon>
        <taxon>Bacillati</taxon>
        <taxon>Bacillota</taxon>
        <taxon>Bacilli</taxon>
        <taxon>Bacillales</taxon>
        <taxon>Bacillaceae</taxon>
        <taxon>Virgibacillus</taxon>
    </lineage>
</organism>